<evidence type="ECO:0000256" key="2">
    <source>
        <dbReference type="ARBA" id="ARBA00004613"/>
    </source>
</evidence>
<dbReference type="AlphaFoldDB" id="A0AAV2YIN4"/>
<dbReference type="InterPro" id="IPR045379">
    <property type="entry name" value="Crinkler_N"/>
</dbReference>
<evidence type="ECO:0000259" key="4">
    <source>
        <dbReference type="Pfam" id="PF20147"/>
    </source>
</evidence>
<feature type="domain" description="Crinkler effector protein N-terminal" evidence="4">
    <location>
        <begin position="3"/>
        <end position="103"/>
    </location>
</feature>
<keyword evidence="3" id="KW-0964">Secreted</keyword>
<accession>A0AAV2YIN4</accession>
<reference evidence="5" key="1">
    <citation type="submission" date="2022-11" db="EMBL/GenBank/DDBJ databases">
        <authorList>
            <person name="Morgan W.R."/>
            <person name="Tartar A."/>
        </authorList>
    </citation>
    <scope>NUCLEOTIDE SEQUENCE</scope>
    <source>
        <strain evidence="5">ARSEF 373</strain>
    </source>
</reference>
<evidence type="ECO:0000313" key="6">
    <source>
        <dbReference type="Proteomes" id="UP001146120"/>
    </source>
</evidence>
<dbReference type="Proteomes" id="UP001146120">
    <property type="component" value="Unassembled WGS sequence"/>
</dbReference>
<comment type="caution">
    <text evidence="5">The sequence shown here is derived from an EMBL/GenBank/DDBJ whole genome shotgun (WGS) entry which is preliminary data.</text>
</comment>
<evidence type="ECO:0000313" key="5">
    <source>
        <dbReference type="EMBL" id="DAZ93900.1"/>
    </source>
</evidence>
<evidence type="ECO:0000256" key="3">
    <source>
        <dbReference type="ARBA" id="ARBA00022525"/>
    </source>
</evidence>
<evidence type="ECO:0000256" key="1">
    <source>
        <dbReference type="ARBA" id="ARBA00004340"/>
    </source>
</evidence>
<dbReference type="EMBL" id="DAKRPA010000283">
    <property type="protein sequence ID" value="DAZ93900.1"/>
    <property type="molecule type" value="Genomic_DNA"/>
</dbReference>
<reference evidence="5" key="2">
    <citation type="journal article" date="2023" name="Microbiol Resour">
        <title>Decontamination and Annotation of the Draft Genome Sequence of the Oomycete Lagenidium giganteum ARSEF 373.</title>
        <authorList>
            <person name="Morgan W.R."/>
            <person name="Tartar A."/>
        </authorList>
    </citation>
    <scope>NUCLEOTIDE SEQUENCE</scope>
    <source>
        <strain evidence="5">ARSEF 373</strain>
    </source>
</reference>
<sequence length="159" mass="18102">MKSLVCVVIGDESVFGVDIEDRKKVWQLKEMIKEKNLYSFAAKDLKLYVAKKGDNWLKSSDPTQIKDIMKQNGEMDGSYRMLNTAFGFPDEDDAEDGDIHVLVDIPEYIKKSLRILRYNQQDVSQDLPMDSGLSPASAWDWLATFFSSPRKASPSKKDV</sequence>
<keyword evidence="6" id="KW-1185">Reference proteome</keyword>
<protein>
    <recommendedName>
        <fullName evidence="4">Crinkler effector protein N-terminal domain-containing protein</fullName>
    </recommendedName>
</protein>
<gene>
    <name evidence="5" type="ORF">N0F65_005828</name>
</gene>
<dbReference type="Pfam" id="PF20147">
    <property type="entry name" value="Crinkler"/>
    <property type="match status" value="1"/>
</dbReference>
<name>A0AAV2YIN4_9STRA</name>
<dbReference type="GO" id="GO:0005576">
    <property type="term" value="C:extracellular region"/>
    <property type="evidence" value="ECO:0007669"/>
    <property type="project" value="UniProtKB-SubCell"/>
</dbReference>
<comment type="subcellular location">
    <subcellularLocation>
        <location evidence="1">Host cell</location>
    </subcellularLocation>
    <subcellularLocation>
        <location evidence="2">Secreted</location>
    </subcellularLocation>
</comment>
<dbReference type="GO" id="GO:0043657">
    <property type="term" value="C:host cell"/>
    <property type="evidence" value="ECO:0007669"/>
    <property type="project" value="UniProtKB-SubCell"/>
</dbReference>
<organism evidence="5 6">
    <name type="scientific">Lagenidium giganteum</name>
    <dbReference type="NCBI Taxonomy" id="4803"/>
    <lineage>
        <taxon>Eukaryota</taxon>
        <taxon>Sar</taxon>
        <taxon>Stramenopiles</taxon>
        <taxon>Oomycota</taxon>
        <taxon>Peronosporomycetes</taxon>
        <taxon>Pythiales</taxon>
        <taxon>Pythiaceae</taxon>
    </lineage>
</organism>
<proteinExistence type="predicted"/>